<dbReference type="OrthoDB" id="5863171at2759"/>
<evidence type="ECO:0000313" key="3">
    <source>
        <dbReference type="Proteomes" id="UP000614601"/>
    </source>
</evidence>
<dbReference type="SUPFAM" id="SSF89796">
    <property type="entry name" value="CoA-transferase family III (CaiB/BaiF)"/>
    <property type="match status" value="1"/>
</dbReference>
<protein>
    <submittedName>
        <fullName evidence="2">Uncharacterized protein</fullName>
    </submittedName>
</protein>
<evidence type="ECO:0000313" key="2">
    <source>
        <dbReference type="EMBL" id="CAD5229465.1"/>
    </source>
</evidence>
<accession>A0A811LIP7</accession>
<dbReference type="Pfam" id="PF02515">
    <property type="entry name" value="CoA_transf_3"/>
    <property type="match status" value="1"/>
</dbReference>
<dbReference type="Gene3D" id="3.40.50.10540">
    <property type="entry name" value="Crotonobetainyl-coa:carnitine coa-transferase, domain 1"/>
    <property type="match status" value="1"/>
</dbReference>
<sequence length="331" mass="36172">MDHLKGIKVIELEGLAPVPFCGQILADFGADVTVVKKKTKNVETKFCRNKKVNSLDYKSDLHQLTRLILDSDVLLDPFKPGVLEAIGLDPIQLLQLNPRLIVARITGYGQTGAMVQKGGHDINYVAMSGVLPLISGQNNPWPPANVLADFAGGGLTGAFGILAAVVKRHSTGTGGVVDVSMTEGVSYLGSMLFEYKGNEVMWKKEAGLFTGSCPIYRTYKTKDDKFMAVGALEPKFHQAVFKVLSVDPALVGAPEELTKQMETKFASKSRDEWVKVFKDLDACVTPVLDLEEVATSELHKSRNNFKNNESMAQPAPRIHSLEDLKKLNAKL</sequence>
<gene>
    <name evidence="2" type="ORF">BOKJ2_LOCUS13524</name>
</gene>
<evidence type="ECO:0000256" key="1">
    <source>
        <dbReference type="ARBA" id="ARBA00008383"/>
    </source>
</evidence>
<dbReference type="GO" id="GO:0008111">
    <property type="term" value="F:alpha-methylacyl-CoA racemase activity"/>
    <property type="evidence" value="ECO:0007669"/>
    <property type="project" value="TreeGrafter"/>
</dbReference>
<organism evidence="2 3">
    <name type="scientific">Bursaphelenchus okinawaensis</name>
    <dbReference type="NCBI Taxonomy" id="465554"/>
    <lineage>
        <taxon>Eukaryota</taxon>
        <taxon>Metazoa</taxon>
        <taxon>Ecdysozoa</taxon>
        <taxon>Nematoda</taxon>
        <taxon>Chromadorea</taxon>
        <taxon>Rhabditida</taxon>
        <taxon>Tylenchina</taxon>
        <taxon>Tylenchomorpha</taxon>
        <taxon>Aphelenchoidea</taxon>
        <taxon>Aphelenchoididae</taxon>
        <taxon>Bursaphelenchus</taxon>
    </lineage>
</organism>
<keyword evidence="3" id="KW-1185">Reference proteome</keyword>
<proteinExistence type="inferred from homology"/>
<dbReference type="GO" id="GO:0005739">
    <property type="term" value="C:mitochondrion"/>
    <property type="evidence" value="ECO:0007669"/>
    <property type="project" value="TreeGrafter"/>
</dbReference>
<dbReference type="PANTHER" id="PTHR48228:SF5">
    <property type="entry name" value="ALPHA-METHYLACYL-COA RACEMASE"/>
    <property type="match status" value="1"/>
</dbReference>
<dbReference type="InterPro" id="IPR023606">
    <property type="entry name" value="CoA-Trfase_III_dom_1_sf"/>
</dbReference>
<name>A0A811LIP7_9BILA</name>
<dbReference type="InterPro" id="IPR003673">
    <property type="entry name" value="CoA-Trfase_fam_III"/>
</dbReference>
<dbReference type="AlphaFoldDB" id="A0A811LIP7"/>
<reference evidence="2" key="1">
    <citation type="submission" date="2020-09" db="EMBL/GenBank/DDBJ databases">
        <authorList>
            <person name="Kikuchi T."/>
        </authorList>
    </citation>
    <scope>NUCLEOTIDE SEQUENCE</scope>
    <source>
        <strain evidence="2">SH1</strain>
    </source>
</reference>
<dbReference type="GO" id="GO:0008206">
    <property type="term" value="P:bile acid metabolic process"/>
    <property type="evidence" value="ECO:0007669"/>
    <property type="project" value="TreeGrafter"/>
</dbReference>
<dbReference type="PANTHER" id="PTHR48228">
    <property type="entry name" value="SUCCINYL-COA--D-CITRAMALATE COA-TRANSFERASE"/>
    <property type="match status" value="1"/>
</dbReference>
<dbReference type="EMBL" id="CAJFCW020000006">
    <property type="protein sequence ID" value="CAG9126717.1"/>
    <property type="molecule type" value="Genomic_DNA"/>
</dbReference>
<dbReference type="Proteomes" id="UP000614601">
    <property type="component" value="Unassembled WGS sequence"/>
</dbReference>
<dbReference type="Gene3D" id="3.30.1540.10">
    <property type="entry name" value="formyl-coa transferase, domain 3"/>
    <property type="match status" value="1"/>
</dbReference>
<dbReference type="InterPro" id="IPR044855">
    <property type="entry name" value="CoA-Trfase_III_dom3_sf"/>
</dbReference>
<comment type="caution">
    <text evidence="2">The sequence shown here is derived from an EMBL/GenBank/DDBJ whole genome shotgun (WGS) entry which is preliminary data.</text>
</comment>
<dbReference type="InterPro" id="IPR050509">
    <property type="entry name" value="CoA-transferase_III"/>
</dbReference>
<comment type="similarity">
    <text evidence="1">Belongs to the CoA-transferase III family.</text>
</comment>
<dbReference type="EMBL" id="CAJFDH010000006">
    <property type="protein sequence ID" value="CAD5229465.1"/>
    <property type="molecule type" value="Genomic_DNA"/>
</dbReference>
<dbReference type="Proteomes" id="UP000783686">
    <property type="component" value="Unassembled WGS sequence"/>
</dbReference>